<evidence type="ECO:0000256" key="14">
    <source>
        <dbReference type="HAMAP-Rule" id="MF_04060"/>
    </source>
</evidence>
<comment type="miscellaneous">
    <text evidence="14">All late proteins expressed from the major late promoter are produced by alternative splicing and alternative polyadenylation of the same gene giving rise to non-overlapping ORFs. A leader sequence is present in the N-terminus of all these mRNAs and is recognized by the viral shutoff protein to provide expression although conventional translation via ribosome scanning from the cap has been shut off in the host cell.</text>
</comment>
<dbReference type="GO" id="GO:0039657">
    <property type="term" value="P:symbiont-mediated suppression of host gene expression"/>
    <property type="evidence" value="ECO:0007669"/>
    <property type="project" value="UniProtKB-UniRule"/>
</dbReference>
<keyword evidence="3 14" id="KW-0597">Phosphoprotein</keyword>
<evidence type="ECO:0000256" key="11">
    <source>
        <dbReference type="ARBA" id="ARBA00023200"/>
    </source>
</evidence>
<evidence type="ECO:0000256" key="15">
    <source>
        <dbReference type="SAM" id="MobiDB-lite"/>
    </source>
</evidence>
<comment type="function">
    <text evidence="14">Protein that inhibits host translation while promoting late viral translation by ribosome shunting. Blocks host cap-dependent translation by binding to eIF4G, displacing MKNK1 from cap initiation complexes and preventing EIF4E phosphorylation. Binds to the tripartite leader sequence of viral late mRNAs and recruits host eIF4G, PABPC1/poly-A binding protein and 40S ribosomes subunits on viral mRNAs, allowing ribosome shunting and efficient translation of late viral mRNAs even though conventional translation via ribosome scanning from the cap has been shut off in the host cell. During assembly, acts as a chaperone protein that helps hexon proteins assembly into trimers.</text>
</comment>
<comment type="caution">
    <text evidence="14">Lacks conserved residue(s) required for the propagation of feature annotation.</text>
</comment>
<feature type="compositionally biased region" description="Basic and acidic residues" evidence="15">
    <location>
        <begin position="658"/>
        <end position="668"/>
    </location>
</feature>
<dbReference type="GO" id="GO:0019060">
    <property type="term" value="P:intracellular transport of viral protein in host cell"/>
    <property type="evidence" value="ECO:0007669"/>
    <property type="project" value="UniProtKB-UniRule"/>
</dbReference>
<dbReference type="Proteomes" id="UP000664909">
    <property type="component" value="Segment"/>
</dbReference>
<comment type="subcellular location">
    <subcellularLocation>
        <location evidence="14">Host cytoplasm</location>
    </subcellularLocation>
</comment>
<evidence type="ECO:0000256" key="12">
    <source>
        <dbReference type="ARBA" id="ARBA00023247"/>
    </source>
</evidence>
<protein>
    <recommendedName>
        <fullName evidence="14">Shutoff protein</fullName>
    </recommendedName>
    <alternativeName>
        <fullName evidence="14">100 kDa protein</fullName>
        <shortName evidence="14">p100K</shortName>
    </alternativeName>
    <alternativeName>
        <fullName evidence="14">100K-chaperone protein</fullName>
    </alternativeName>
    <alternativeName>
        <fullName evidence="14">L4-100K</fullName>
    </alternativeName>
    <alternativeName>
        <fullName evidence="14">Shutoff protein 100K</fullName>
    </alternativeName>
</protein>
<dbReference type="GO" id="GO:0039606">
    <property type="term" value="P:symbiont-mediated suppression of host translation initiation"/>
    <property type="evidence" value="ECO:0007669"/>
    <property type="project" value="UniProtKB-KW"/>
</dbReference>
<sequence length="737" mass="83589">MKEDNDQTTLSTSASNNPTEAEFRLEDALSPTESEELEIEASDLKHYIDSDVLFKHIARQCHILKESLQDRFEAPTSIAELSTAYESALFSPIVPPKKQANGTCEANPKINFYPTFIVPETLATYHIFFYNHKIPLSCRANRPSADKKLMLTTGDCLPDYFTTDVVNKIFEGLGDEELASNSLEDKQDSSLVELAHDSPRLAIIKRATALTHFAYPAINLPPKVMSCVMEQLIIKKAQQIEDQVAPDNEELPVVNDSELSRWLGTNDPKSLEERRKTMLAVVLVSCQLECMRRFFTSPEMIRKIGETIHYTFRHGYVKQACKISNVELPNLISYMGILHENRLGQSVLHNTLKDEARRDYIRDTIFLMLVHAWQTAMGVWQQCLESDNVSELSKILKRKKRVLWSGFDERSISSDLADMIFPNKLLDTLQKALPDFTSQSMMQIFRGFILERSGILPAVCNAFPTDFVPIEFKECPPPLWAHCYLLKLANYFMYHTDVAYNMEGEGLFECYCRCNLCTPHRSLATNTALLNEVQAIGTFELQRPPNADGSMPPPLKLSAGAWTSAYLRKFCPEDYHPTSIKFYEDQSRPPKAELTACVITHAAILAQLHDIKKEREKFLLKKGHGVYIDPQTGEELNTVDSTTDHNAALKKTSRRDKAKQPKSDKPQAEEAQASPDTSSYPRRGRYNGELRRGHRGGMGRRRQFGNSWEWAGGRGSRGWRDSGLSTVREHSSNSQDN</sequence>
<keyword evidence="9 14" id="KW-1190">Host gene expression shutoff by virus</keyword>
<keyword evidence="1 14" id="KW-0813">Transport</keyword>
<keyword evidence="11 14" id="KW-1035">Host cytoplasm</keyword>
<evidence type="ECO:0000256" key="6">
    <source>
        <dbReference type="ARBA" id="ARBA00022809"/>
    </source>
</evidence>
<keyword evidence="4 14" id="KW-0945">Host-virus interaction</keyword>
<keyword evidence="12 14" id="KW-1262">Eukaryotic host gene expression shutoff by virus</keyword>
<feature type="modified residue" description="Phosphotyrosine; by host" evidence="14">
    <location>
        <position position="310"/>
    </location>
</feature>
<evidence type="ECO:0000256" key="1">
    <source>
        <dbReference type="ARBA" id="ARBA00022448"/>
    </source>
</evidence>
<dbReference type="Pfam" id="PF02438">
    <property type="entry name" value="Adeno_100"/>
    <property type="match status" value="1"/>
</dbReference>
<feature type="compositionally biased region" description="Polar residues" evidence="15">
    <location>
        <begin position="636"/>
        <end position="645"/>
    </location>
</feature>
<evidence type="ECO:0000256" key="3">
    <source>
        <dbReference type="ARBA" id="ARBA00022553"/>
    </source>
</evidence>
<keyword evidence="10 14" id="KW-0143">Chaperone</keyword>
<keyword evidence="13 14" id="KW-1075">Inhibition of eukaryotic host translation factors by virus</keyword>
<dbReference type="GO" id="GO:0003723">
    <property type="term" value="F:RNA binding"/>
    <property type="evidence" value="ECO:0007669"/>
    <property type="project" value="UniProtKB-UniRule"/>
</dbReference>
<organismHost>
    <name type="scientific">Bos taurus</name>
    <name type="common">Bovine</name>
    <dbReference type="NCBI Taxonomy" id="9913"/>
</organismHost>
<feature type="modified residue" description="Phosphotyrosine; by host" evidence="14">
    <location>
        <position position="627"/>
    </location>
</feature>
<dbReference type="HAMAP" id="MF_04060">
    <property type="entry name" value="ADV_SHUT"/>
    <property type="match status" value="1"/>
</dbReference>
<dbReference type="GO" id="GO:0039704">
    <property type="term" value="P:viral translational shunt"/>
    <property type="evidence" value="ECO:0007669"/>
    <property type="project" value="UniProtKB-UniRule"/>
</dbReference>
<dbReference type="EMBL" id="LC621239">
    <property type="protein sequence ID" value="BCT90778.1"/>
    <property type="molecule type" value="Genomic_DNA"/>
</dbReference>
<comment type="PTM">
    <text evidence="14">Phosphorylated. Tyrosine phosphorylation enhances preferential binding to tripartite leader mRNAs and allows ribosome shunting.</text>
</comment>
<evidence type="ECO:0000256" key="13">
    <source>
        <dbReference type="ARBA" id="ARBA00023325"/>
    </source>
</evidence>
<proteinExistence type="evidence at transcript level"/>
<evidence type="ECO:0000256" key="4">
    <source>
        <dbReference type="ARBA" id="ARBA00022581"/>
    </source>
</evidence>
<keyword evidence="5 14" id="KW-1155">Translational shunt</keyword>
<keyword evidence="2 14" id="KW-0488">Methylation</keyword>
<comment type="PTM">
    <text evidence="14">Methylated. Asymmetric dimethylation by host PRMT1 of the Arg/Gly-rich region may regulate shutoff protein binding to hexon and promote the capsid assembly in the nucleus.</text>
</comment>
<dbReference type="InterPro" id="IPR003381">
    <property type="entry name" value="L4"/>
</dbReference>
<evidence type="ECO:0000256" key="9">
    <source>
        <dbReference type="ARBA" id="ARBA00022995"/>
    </source>
</evidence>
<evidence type="ECO:0000256" key="2">
    <source>
        <dbReference type="ARBA" id="ARBA00022481"/>
    </source>
</evidence>
<name>A0A9W4FTQ3_ADEB2</name>
<reference evidence="16" key="1">
    <citation type="submission" date="2021-03" db="EMBL/GenBank/DDBJ databases">
        <title>First isolation, molecular characterization, and serological survey of bovine adenovirus type 2 in Japan.</title>
        <authorList>
            <person name="Kumagai A."/>
            <person name="Hatama S."/>
        </authorList>
    </citation>
    <scope>NUCLEOTIDE SEQUENCE</scope>
    <source>
        <strain evidence="16">KY19-1</strain>
    </source>
</reference>
<evidence type="ECO:0000256" key="5">
    <source>
        <dbReference type="ARBA" id="ARBA00022586"/>
    </source>
</evidence>
<keyword evidence="6 14" id="KW-1193">Eukaryotic host translation shutoff by virus</keyword>
<keyword evidence="7 14" id="KW-0694">RNA-binding</keyword>
<evidence type="ECO:0000256" key="8">
    <source>
        <dbReference type="ARBA" id="ARBA00022921"/>
    </source>
</evidence>
<accession>A0A9W4FTQ3</accession>
<evidence type="ECO:0000313" key="16">
    <source>
        <dbReference type="EMBL" id="BCT90778.1"/>
    </source>
</evidence>
<evidence type="ECO:0000256" key="7">
    <source>
        <dbReference type="ARBA" id="ARBA00022884"/>
    </source>
</evidence>
<evidence type="ECO:0000256" key="10">
    <source>
        <dbReference type="ARBA" id="ARBA00023186"/>
    </source>
</evidence>
<feature type="region of interest" description="Disordered" evidence="15">
    <location>
        <begin position="1"/>
        <end position="32"/>
    </location>
</feature>
<dbReference type="GO" id="GO:0030430">
    <property type="term" value="C:host cell cytoplasm"/>
    <property type="evidence" value="ECO:0007669"/>
    <property type="project" value="UniProtKB-SubCell"/>
</dbReference>
<feature type="compositionally biased region" description="Polar residues" evidence="15">
    <location>
        <begin position="7"/>
        <end position="19"/>
    </location>
</feature>
<comment type="induction">
    <text evidence="14">Expressed in the late phase of the viral replicative cycle.</text>
</comment>
<comment type="PTM">
    <text evidence="14">Might be cleaved by the viral protease.</text>
</comment>
<comment type="subunit">
    <text evidence="14">Monomer. Interacts with hexon protein; this interaction allows chaperoning and trimerization of hexon proteins. Interacts (via N-terminus) with host initiation factor EIF4G (via C-terminus). Interacts (via RRM domain) with viral mRNAs that contain the tripartite leader; this interaction allows ribosome shunting and expression of viral late mRNAs.</text>
</comment>
<gene>
    <name evidence="14" type="primary">L4</name>
</gene>
<feature type="region of interest" description="Disordered" evidence="15">
    <location>
        <begin position="636"/>
        <end position="737"/>
    </location>
</feature>
<keyword evidence="8 14" id="KW-0426">Late protein</keyword>
<organism evidence="16">
    <name type="scientific">Bovine adenovirus 2</name>
    <name type="common">BAdV-2</name>
    <name type="synonym">Mastadenovirus bos2</name>
    <dbReference type="NCBI Taxonomy" id="114429"/>
    <lineage>
        <taxon>Viruses</taxon>
        <taxon>Varidnaviria</taxon>
        <taxon>Bamfordvirae</taxon>
        <taxon>Preplasmiviricota</taxon>
        <taxon>Polisuviricotina</taxon>
        <taxon>Pharingeaviricetes</taxon>
        <taxon>Rowavirales</taxon>
        <taxon>Adenoviridae</taxon>
        <taxon>Mastadenovirus</taxon>
        <taxon>Mastadenovirus bovidae</taxon>
        <taxon>Ovine mastadenovirus A</taxon>
    </lineage>
</organism>
<comment type="similarity">
    <text evidence="14">Belongs to the adenoviridae shutoff protein family.</text>
</comment>
<feature type="compositionally biased region" description="Basic residues" evidence="15">
    <location>
        <begin position="692"/>
        <end position="703"/>
    </location>
</feature>
<dbReference type="GO" id="GO:0043657">
    <property type="term" value="C:host cell"/>
    <property type="evidence" value="ECO:0007669"/>
    <property type="project" value="GOC"/>
</dbReference>